<dbReference type="PANTHER" id="PTHR42770:SF11">
    <property type="entry name" value="INNER MEMBRANE TRANSPORT PROTEIN YBAT"/>
    <property type="match status" value="1"/>
</dbReference>
<dbReference type="GO" id="GO:0005886">
    <property type="term" value="C:plasma membrane"/>
    <property type="evidence" value="ECO:0007669"/>
    <property type="project" value="UniProtKB-SubCell"/>
</dbReference>
<feature type="transmembrane region" description="Helical" evidence="6">
    <location>
        <begin position="41"/>
        <end position="61"/>
    </location>
</feature>
<gene>
    <name evidence="7" type="ORF">FKV42_00100</name>
</gene>
<evidence type="ECO:0000313" key="7">
    <source>
        <dbReference type="EMBL" id="TQD29191.1"/>
    </source>
</evidence>
<feature type="transmembrane region" description="Helical" evidence="6">
    <location>
        <begin position="184"/>
        <end position="202"/>
    </location>
</feature>
<organism evidence="7 8">
    <name type="scientific">Methanolobus vulcani</name>
    <dbReference type="NCBI Taxonomy" id="38026"/>
    <lineage>
        <taxon>Archaea</taxon>
        <taxon>Methanobacteriati</taxon>
        <taxon>Methanobacteriota</taxon>
        <taxon>Stenosarchaea group</taxon>
        <taxon>Methanomicrobia</taxon>
        <taxon>Methanosarcinales</taxon>
        <taxon>Methanosarcinaceae</taxon>
        <taxon>Methanolobus</taxon>
    </lineage>
</organism>
<dbReference type="GO" id="GO:0022857">
    <property type="term" value="F:transmembrane transporter activity"/>
    <property type="evidence" value="ECO:0007669"/>
    <property type="project" value="InterPro"/>
</dbReference>
<evidence type="ECO:0000256" key="2">
    <source>
        <dbReference type="ARBA" id="ARBA00022475"/>
    </source>
</evidence>
<feature type="transmembrane region" description="Helical" evidence="6">
    <location>
        <begin position="344"/>
        <end position="365"/>
    </location>
</feature>
<dbReference type="AlphaFoldDB" id="A0A7Z8P3L6"/>
<keyword evidence="4 6" id="KW-1133">Transmembrane helix</keyword>
<keyword evidence="2" id="KW-1003">Cell membrane</keyword>
<feature type="transmembrane region" description="Helical" evidence="6">
    <location>
        <begin position="82"/>
        <end position="102"/>
    </location>
</feature>
<dbReference type="RefSeq" id="WP_154808215.1">
    <property type="nucleotide sequence ID" value="NZ_VIAQ01000002.1"/>
</dbReference>
<feature type="transmembrane region" description="Helical" evidence="6">
    <location>
        <begin position="321"/>
        <end position="338"/>
    </location>
</feature>
<feature type="transmembrane region" description="Helical" evidence="6">
    <location>
        <begin position="7"/>
        <end position="29"/>
    </location>
</feature>
<evidence type="ECO:0000256" key="6">
    <source>
        <dbReference type="SAM" id="Phobius"/>
    </source>
</evidence>
<keyword evidence="8" id="KW-1185">Reference proteome</keyword>
<dbReference type="PIRSF" id="PIRSF006060">
    <property type="entry name" value="AA_transporter"/>
    <property type="match status" value="1"/>
</dbReference>
<dbReference type="InterPro" id="IPR002293">
    <property type="entry name" value="AA/rel_permease1"/>
</dbReference>
<dbReference type="Gene3D" id="1.20.1740.10">
    <property type="entry name" value="Amino acid/polyamine transporter I"/>
    <property type="match status" value="1"/>
</dbReference>
<sequence>MAESKSMGLWSATSIGVGAMVGAGIFSIFGTATQISGNAVYISFIIAGAIALLSTYSYAKLGVRYPSAGGPVEFLIHGFGDGLLTGALNLLLWTGYIFALALYAKGFALYALTLVPVDSTGIWTNVFATAIILIFTAINFIGAKAVGKSELIIVSIKVGILLLFAVSGLFFIEPSNLSVAEFPATSNILFGAGIVFLAYQGFGLITNAAEDMIDPQKTLPRALYLSVIIVICIYVLVSITVLGNLSISTISTAKDYALAAAAQPFLGNSGFTIMAIAALFSTSSAINASLYGGANISYLIAKEGELPAFFERKVWNRSTEGLFITSGLVILCINLLNLEGISMIASASLLVIYVAVNASHLNLVAETGAKRYLIWSSLLSSIVFFGILVYYEILNSITTLTVFAFILALCFIVEWAYRNYSSRILKTRINGDKQL</sequence>
<evidence type="ECO:0000256" key="4">
    <source>
        <dbReference type="ARBA" id="ARBA00022989"/>
    </source>
</evidence>
<comment type="subcellular location">
    <subcellularLocation>
        <location evidence="1">Cell membrane</location>
        <topology evidence="1">Multi-pass membrane protein</topology>
    </subcellularLocation>
</comment>
<evidence type="ECO:0000256" key="1">
    <source>
        <dbReference type="ARBA" id="ARBA00004651"/>
    </source>
</evidence>
<keyword evidence="3 6" id="KW-0812">Transmembrane</keyword>
<evidence type="ECO:0000256" key="5">
    <source>
        <dbReference type="ARBA" id="ARBA00023136"/>
    </source>
</evidence>
<feature type="transmembrane region" description="Helical" evidence="6">
    <location>
        <begin position="151"/>
        <end position="172"/>
    </location>
</feature>
<keyword evidence="5 6" id="KW-0472">Membrane</keyword>
<comment type="caution">
    <text evidence="7">The sequence shown here is derived from an EMBL/GenBank/DDBJ whole genome shotgun (WGS) entry which is preliminary data.</text>
</comment>
<proteinExistence type="predicted"/>
<dbReference type="InterPro" id="IPR050367">
    <property type="entry name" value="APC_superfamily"/>
</dbReference>
<evidence type="ECO:0000313" key="8">
    <source>
        <dbReference type="Proteomes" id="UP000319335"/>
    </source>
</evidence>
<name>A0A7Z8P3L6_9EURY</name>
<evidence type="ECO:0000256" key="3">
    <source>
        <dbReference type="ARBA" id="ARBA00022692"/>
    </source>
</evidence>
<feature type="transmembrane region" description="Helical" evidence="6">
    <location>
        <begin position="223"/>
        <end position="247"/>
    </location>
</feature>
<feature type="transmembrane region" description="Helical" evidence="6">
    <location>
        <begin position="122"/>
        <end position="142"/>
    </location>
</feature>
<feature type="transmembrane region" description="Helical" evidence="6">
    <location>
        <begin position="372"/>
        <end position="391"/>
    </location>
</feature>
<accession>A0A7Z8P3L6</accession>
<dbReference type="PANTHER" id="PTHR42770">
    <property type="entry name" value="AMINO ACID TRANSPORTER-RELATED"/>
    <property type="match status" value="1"/>
</dbReference>
<dbReference type="Proteomes" id="UP000319335">
    <property type="component" value="Unassembled WGS sequence"/>
</dbReference>
<protein>
    <submittedName>
        <fullName evidence="7">Amino acid permease</fullName>
    </submittedName>
</protein>
<dbReference type="OrthoDB" id="43026at2157"/>
<dbReference type="Pfam" id="PF13520">
    <property type="entry name" value="AA_permease_2"/>
    <property type="match status" value="1"/>
</dbReference>
<reference evidence="7 8" key="1">
    <citation type="submission" date="2019-06" db="EMBL/GenBank/DDBJ databases">
        <title>Draft genome sequence of Methanolobus vulcani B1d.</title>
        <authorList>
            <person name="Creighbaum A.J."/>
            <person name="Ticak T."/>
            <person name="Hariraju D."/>
            <person name="Arivett B.A."/>
            <person name="Ferguson D.J.Jr."/>
        </authorList>
    </citation>
    <scope>NUCLEOTIDE SEQUENCE [LARGE SCALE GENOMIC DNA]</scope>
    <source>
        <strain evidence="7 8">B1d</strain>
    </source>
</reference>
<feature type="transmembrane region" description="Helical" evidence="6">
    <location>
        <begin position="397"/>
        <end position="417"/>
    </location>
</feature>
<dbReference type="EMBL" id="VIAQ01000002">
    <property type="protein sequence ID" value="TQD29191.1"/>
    <property type="molecule type" value="Genomic_DNA"/>
</dbReference>